<reference evidence="2 3" key="1">
    <citation type="submission" date="2020-07" db="EMBL/GenBank/DDBJ databases">
        <title>Sequencing the genomes of 1000 actinobacteria strains.</title>
        <authorList>
            <person name="Klenk H.-P."/>
        </authorList>
    </citation>
    <scope>NUCLEOTIDE SEQUENCE [LARGE SCALE GENOMIC DNA]</scope>
    <source>
        <strain evidence="2 3">DSM 15664</strain>
    </source>
</reference>
<protein>
    <submittedName>
        <fullName evidence="2">Uncharacterized protein</fullName>
    </submittedName>
</protein>
<organism evidence="2 3">
    <name type="scientific">Nesterenkonia sandarakina</name>
    <dbReference type="NCBI Taxonomy" id="272918"/>
    <lineage>
        <taxon>Bacteria</taxon>
        <taxon>Bacillati</taxon>
        <taxon>Actinomycetota</taxon>
        <taxon>Actinomycetes</taxon>
        <taxon>Micrococcales</taxon>
        <taxon>Micrococcaceae</taxon>
        <taxon>Nesterenkonia</taxon>
    </lineage>
</organism>
<keyword evidence="3" id="KW-1185">Reference proteome</keyword>
<feature type="region of interest" description="Disordered" evidence="1">
    <location>
        <begin position="93"/>
        <end position="135"/>
    </location>
</feature>
<evidence type="ECO:0000256" key="1">
    <source>
        <dbReference type="SAM" id="MobiDB-lite"/>
    </source>
</evidence>
<gene>
    <name evidence="2" type="ORF">HNR11_000682</name>
</gene>
<dbReference type="EMBL" id="JACCFQ010000001">
    <property type="protein sequence ID" value="NYJ16148.1"/>
    <property type="molecule type" value="Genomic_DNA"/>
</dbReference>
<accession>A0A7Z0J2X0</accession>
<feature type="compositionally biased region" description="Low complexity" evidence="1">
    <location>
        <begin position="103"/>
        <end position="123"/>
    </location>
</feature>
<dbReference type="RefSeq" id="WP_343947441.1">
    <property type="nucleotide sequence ID" value="NZ_BAAALK010000006.1"/>
</dbReference>
<evidence type="ECO:0000313" key="2">
    <source>
        <dbReference type="EMBL" id="NYJ16148.1"/>
    </source>
</evidence>
<dbReference type="AlphaFoldDB" id="A0A7Z0J2X0"/>
<proteinExistence type="predicted"/>
<evidence type="ECO:0000313" key="3">
    <source>
        <dbReference type="Proteomes" id="UP000560069"/>
    </source>
</evidence>
<name>A0A7Z0J2X0_9MICC</name>
<dbReference type="Proteomes" id="UP000560069">
    <property type="component" value="Unassembled WGS sequence"/>
</dbReference>
<sequence length="147" mass="15003">MMTDPAPTSLEALSASIVDAVSDLPGVDRLVPSFKEALTASTKEFFGAGDSQARVVDIVTEDDQTQVFIDLYTDGSRPAGDVVDDIHRAVHGILDADSPSGESASTDSTGADSTGADSTGADAPHPGTPGSFTLRVRVLGVTRGPAS</sequence>
<comment type="caution">
    <text evidence="2">The sequence shown here is derived from an EMBL/GenBank/DDBJ whole genome shotgun (WGS) entry which is preliminary data.</text>
</comment>